<feature type="domain" description="4Fe-4S ferredoxin-type" evidence="6">
    <location>
        <begin position="305"/>
        <end position="332"/>
    </location>
</feature>
<dbReference type="PROSITE" id="PS51379">
    <property type="entry name" value="4FE4S_FER_2"/>
    <property type="match status" value="3"/>
</dbReference>
<proteinExistence type="predicted"/>
<dbReference type="Gene3D" id="3.30.70.20">
    <property type="match status" value="3"/>
</dbReference>
<reference evidence="8" key="1">
    <citation type="submission" date="2015-06" db="EMBL/GenBank/DDBJ databases">
        <authorList>
            <person name="Joergensen T."/>
        </authorList>
    </citation>
    <scope>NUCLEOTIDE SEQUENCE</scope>
    <source>
        <strain evidence="8">RGFK0998</strain>
    </source>
</reference>
<dbReference type="Gene3D" id="1.20.1440.230">
    <property type="entry name" value="NADH-ubiquinone oxidoreductase 51kDa subunit, iron-sulphur binding domain"/>
    <property type="match status" value="1"/>
</dbReference>
<dbReference type="PANTHER" id="PTHR24960">
    <property type="entry name" value="PHOTOSYSTEM I IRON-SULFUR CENTER-RELATED"/>
    <property type="match status" value="1"/>
</dbReference>
<dbReference type="Pfam" id="PF10589">
    <property type="entry name" value="NADH_4Fe-4S"/>
    <property type="match status" value="1"/>
</dbReference>
<dbReference type="GO" id="GO:0016491">
    <property type="term" value="F:oxidoreductase activity"/>
    <property type="evidence" value="ECO:0007669"/>
    <property type="project" value="InterPro"/>
</dbReference>
<keyword evidence="3" id="KW-0408">Iron</keyword>
<dbReference type="InterPro" id="IPR017900">
    <property type="entry name" value="4Fe4S_Fe_S_CS"/>
</dbReference>
<dbReference type="Gene3D" id="3.10.20.740">
    <property type="match status" value="1"/>
</dbReference>
<dbReference type="PANTHER" id="PTHR24960:SF79">
    <property type="entry name" value="PHOTOSYSTEM I IRON-SULFUR CENTER"/>
    <property type="match status" value="1"/>
</dbReference>
<dbReference type="InterPro" id="IPR001041">
    <property type="entry name" value="2Fe-2S_ferredoxin-type"/>
</dbReference>
<keyword evidence="1" id="KW-0004">4Fe-4S</keyword>
<evidence type="ECO:0000259" key="7">
    <source>
        <dbReference type="PROSITE" id="PS51839"/>
    </source>
</evidence>
<organism evidence="8">
    <name type="scientific">uncultured prokaryote</name>
    <dbReference type="NCBI Taxonomy" id="198431"/>
    <lineage>
        <taxon>unclassified sequences</taxon>
        <taxon>environmental samples</taxon>
    </lineage>
</organism>
<dbReference type="EMBL" id="LN853591">
    <property type="protein sequence ID" value="CRY96228.1"/>
    <property type="molecule type" value="Genomic_DNA"/>
</dbReference>
<dbReference type="InterPro" id="IPR017896">
    <property type="entry name" value="4Fe4S_Fe-S-bd"/>
</dbReference>
<accession>A0A0H5Q2V9</accession>
<evidence type="ECO:0000259" key="6">
    <source>
        <dbReference type="PROSITE" id="PS51379"/>
    </source>
</evidence>
<dbReference type="Pfam" id="PF13510">
    <property type="entry name" value="Fer2_4"/>
    <property type="match status" value="1"/>
</dbReference>
<dbReference type="Pfam" id="PF00037">
    <property type="entry name" value="Fer4"/>
    <property type="match status" value="2"/>
</dbReference>
<dbReference type="CDD" id="cd00207">
    <property type="entry name" value="fer2"/>
    <property type="match status" value="1"/>
</dbReference>
<dbReference type="Pfam" id="PF10588">
    <property type="entry name" value="NADH-G_4Fe-4S_3"/>
    <property type="match status" value="1"/>
</dbReference>
<evidence type="ECO:0000313" key="8">
    <source>
        <dbReference type="EMBL" id="CRY96228.1"/>
    </source>
</evidence>
<dbReference type="InterPro" id="IPR037207">
    <property type="entry name" value="Nuop51_4Fe4S-bd_sf"/>
</dbReference>
<dbReference type="PROSITE" id="PS51839">
    <property type="entry name" value="4FE4S_HC3"/>
    <property type="match status" value="1"/>
</dbReference>
<dbReference type="SUPFAM" id="SSF54292">
    <property type="entry name" value="2Fe-2S ferredoxin-like"/>
    <property type="match status" value="1"/>
</dbReference>
<dbReference type="PROSITE" id="PS00198">
    <property type="entry name" value="4FE4S_FER_1"/>
    <property type="match status" value="1"/>
</dbReference>
<dbReference type="PROSITE" id="PS51085">
    <property type="entry name" value="2FE2S_FER_2"/>
    <property type="match status" value="1"/>
</dbReference>
<feature type="domain" description="4Fe-4S His(Cys)3-ligated-type" evidence="7">
    <location>
        <begin position="84"/>
        <end position="123"/>
    </location>
</feature>
<keyword evidence="4" id="KW-0411">Iron-sulfur</keyword>
<feature type="domain" description="4Fe-4S ferredoxin-type" evidence="6">
    <location>
        <begin position="144"/>
        <end position="175"/>
    </location>
</feature>
<evidence type="ECO:0000259" key="5">
    <source>
        <dbReference type="PROSITE" id="PS51085"/>
    </source>
</evidence>
<evidence type="ECO:0000256" key="4">
    <source>
        <dbReference type="ARBA" id="ARBA00023014"/>
    </source>
</evidence>
<feature type="domain" description="4Fe-4S ferredoxin-type" evidence="6">
    <location>
        <begin position="275"/>
        <end position="304"/>
    </location>
</feature>
<protein>
    <submittedName>
        <fullName evidence="8">Uncharacterized protein</fullName>
    </submittedName>
</protein>
<dbReference type="GO" id="GO:0046872">
    <property type="term" value="F:metal ion binding"/>
    <property type="evidence" value="ECO:0007669"/>
    <property type="project" value="UniProtKB-KW"/>
</dbReference>
<dbReference type="SUPFAM" id="SSF54862">
    <property type="entry name" value="4Fe-4S ferredoxins"/>
    <property type="match status" value="1"/>
</dbReference>
<keyword evidence="2" id="KW-0479">Metal-binding</keyword>
<evidence type="ECO:0000256" key="2">
    <source>
        <dbReference type="ARBA" id="ARBA00022723"/>
    </source>
</evidence>
<dbReference type="InterPro" id="IPR036010">
    <property type="entry name" value="2Fe-2S_ferredoxin-like_sf"/>
</dbReference>
<reference evidence="8" key="2">
    <citation type="submission" date="2015-07" db="EMBL/GenBank/DDBJ databases">
        <title>Plasmids, circular viruses and viroids from rat gut.</title>
        <authorList>
            <person name="Jorgensen T.J."/>
            <person name="Hansen M.A."/>
            <person name="Xu Z."/>
            <person name="Tabak M.A."/>
            <person name="Sorensen S.J."/>
            <person name="Hansen L.H."/>
        </authorList>
    </citation>
    <scope>NUCLEOTIDE SEQUENCE</scope>
    <source>
        <strain evidence="8">RGFK0998</strain>
    </source>
</reference>
<dbReference type="GO" id="GO:0051539">
    <property type="term" value="F:4 iron, 4 sulfur cluster binding"/>
    <property type="evidence" value="ECO:0007669"/>
    <property type="project" value="UniProtKB-KW"/>
</dbReference>
<evidence type="ECO:0000256" key="3">
    <source>
        <dbReference type="ARBA" id="ARBA00023004"/>
    </source>
</evidence>
<evidence type="ECO:0000256" key="1">
    <source>
        <dbReference type="ARBA" id="ARBA00022485"/>
    </source>
</evidence>
<dbReference type="InterPro" id="IPR019574">
    <property type="entry name" value="NADH_UbQ_OxRdtase_Gsu_4Fe4S-bd"/>
</dbReference>
<sequence>MEEAKKMIHLEINGIAVEVPQGTTILEAAKKVAVRIPTLCHHPDVKAWASCGICVVRNGTSPKLLRACCTEVAEGMKITTHDPDIVQIRKTVVELILSTHPNDCLRCPRSGSCELQRVAAEFGIREVPFRRPAMEHIARDTSTPSIVLEPDKCIKCGRCAIVCQEMQNVWALEFIGRGEQLGHQFHVPVKIVEDGGRERTRALLNTLTRISEGNGKPEDIDRMREVCDAMNRASLCGLGQTASNPVQAMLRYFMDEVMAHINERRCPAGKCKKLVRYRINPDRCVGCTACARVCPVGAITGKVKEKHVIDPDKCVKCGQCYNTCKLHAIEIA</sequence>
<name>A0A0H5Q2V9_9ZZZZ</name>
<dbReference type="SMART" id="SM00929">
    <property type="entry name" value="NADH-G_4Fe-4S_3"/>
    <property type="match status" value="1"/>
</dbReference>
<feature type="domain" description="2Fe-2S ferredoxin-type" evidence="5">
    <location>
        <begin position="6"/>
        <end position="84"/>
    </location>
</feature>
<dbReference type="InterPro" id="IPR050157">
    <property type="entry name" value="PSI_iron-sulfur_center"/>
</dbReference>
<dbReference type="AlphaFoldDB" id="A0A0H5Q2V9"/>
<dbReference type="InterPro" id="IPR019575">
    <property type="entry name" value="Nuop51_4Fe4S-bd"/>
</dbReference>